<proteinExistence type="predicted"/>
<gene>
    <name evidence="1" type="ORF">METZ01_LOCUS175871</name>
</gene>
<name>A0A382CCD9_9ZZZZ</name>
<protein>
    <submittedName>
        <fullName evidence="1">Uncharacterized protein</fullName>
    </submittedName>
</protein>
<dbReference type="EMBL" id="UINC01033552">
    <property type="protein sequence ID" value="SVB23017.1"/>
    <property type="molecule type" value="Genomic_DNA"/>
</dbReference>
<accession>A0A382CCD9</accession>
<sequence>MKDTNEPIHSHLKSLYERASSMFENLLFFDGVWSEFISQGIFGFLTDWAIVGH</sequence>
<evidence type="ECO:0000313" key="1">
    <source>
        <dbReference type="EMBL" id="SVB23017.1"/>
    </source>
</evidence>
<reference evidence="1" key="1">
    <citation type="submission" date="2018-05" db="EMBL/GenBank/DDBJ databases">
        <authorList>
            <person name="Lanie J.A."/>
            <person name="Ng W.-L."/>
            <person name="Kazmierczak K.M."/>
            <person name="Andrzejewski T.M."/>
            <person name="Davidsen T.M."/>
            <person name="Wayne K.J."/>
            <person name="Tettelin H."/>
            <person name="Glass J.I."/>
            <person name="Rusch D."/>
            <person name="Podicherti R."/>
            <person name="Tsui H.-C.T."/>
            <person name="Winkler M.E."/>
        </authorList>
    </citation>
    <scope>NUCLEOTIDE SEQUENCE</scope>
</reference>
<dbReference type="AlphaFoldDB" id="A0A382CCD9"/>
<organism evidence="1">
    <name type="scientific">marine metagenome</name>
    <dbReference type="NCBI Taxonomy" id="408172"/>
    <lineage>
        <taxon>unclassified sequences</taxon>
        <taxon>metagenomes</taxon>
        <taxon>ecological metagenomes</taxon>
    </lineage>
</organism>